<dbReference type="SUPFAM" id="SSF82708">
    <property type="entry name" value="R3H domain"/>
    <property type="match status" value="1"/>
</dbReference>
<evidence type="ECO:0000313" key="2">
    <source>
        <dbReference type="Proteomes" id="UP000772434"/>
    </source>
</evidence>
<gene>
    <name evidence="1" type="ORF">BDP27DRAFT_1340243</name>
</gene>
<sequence>MYSNVLLFKNDHTRNELLCSTETAQEYHVVKLIAEKLGLYHHSVGEGDERCAVVTRVDTRVDTQEQEPEWSAEPAVLASPTSTSELQTSIGFQPEDYPFVTWARPFRFTVSNESDPEYLEAAGARGLVITSALTRAMDSGQREYSSFDVGQMDDSEFVHGSAPVFGMDNLLWDDLLHQAWKDYHERIGQ</sequence>
<comment type="caution">
    <text evidence="1">The sequence shown here is derived from an EMBL/GenBank/DDBJ whole genome shotgun (WGS) entry which is preliminary data.</text>
</comment>
<evidence type="ECO:0000313" key="1">
    <source>
        <dbReference type="EMBL" id="KAF9060036.1"/>
    </source>
</evidence>
<name>A0A9P5P878_9AGAR</name>
<dbReference type="InterPro" id="IPR036867">
    <property type="entry name" value="R3H_dom_sf"/>
</dbReference>
<protein>
    <submittedName>
        <fullName evidence="1">Uncharacterized protein</fullName>
    </submittedName>
</protein>
<accession>A0A9P5P878</accession>
<organism evidence="1 2">
    <name type="scientific">Rhodocollybia butyracea</name>
    <dbReference type="NCBI Taxonomy" id="206335"/>
    <lineage>
        <taxon>Eukaryota</taxon>
        <taxon>Fungi</taxon>
        <taxon>Dikarya</taxon>
        <taxon>Basidiomycota</taxon>
        <taxon>Agaricomycotina</taxon>
        <taxon>Agaricomycetes</taxon>
        <taxon>Agaricomycetidae</taxon>
        <taxon>Agaricales</taxon>
        <taxon>Marasmiineae</taxon>
        <taxon>Omphalotaceae</taxon>
        <taxon>Rhodocollybia</taxon>
    </lineage>
</organism>
<keyword evidence="2" id="KW-1185">Reference proteome</keyword>
<dbReference type="Proteomes" id="UP000772434">
    <property type="component" value="Unassembled WGS sequence"/>
</dbReference>
<dbReference type="Gene3D" id="3.30.1370.50">
    <property type="entry name" value="R3H-like domain"/>
    <property type="match status" value="1"/>
</dbReference>
<dbReference type="GO" id="GO:0003676">
    <property type="term" value="F:nucleic acid binding"/>
    <property type="evidence" value="ECO:0007669"/>
    <property type="project" value="InterPro"/>
</dbReference>
<dbReference type="AlphaFoldDB" id="A0A9P5P878"/>
<dbReference type="EMBL" id="JADNRY010000263">
    <property type="protein sequence ID" value="KAF9060036.1"/>
    <property type="molecule type" value="Genomic_DNA"/>
</dbReference>
<reference evidence="1" key="1">
    <citation type="submission" date="2020-11" db="EMBL/GenBank/DDBJ databases">
        <authorList>
            <consortium name="DOE Joint Genome Institute"/>
            <person name="Ahrendt S."/>
            <person name="Riley R."/>
            <person name="Andreopoulos W."/>
            <person name="Labutti K."/>
            <person name="Pangilinan J."/>
            <person name="Ruiz-Duenas F.J."/>
            <person name="Barrasa J.M."/>
            <person name="Sanchez-Garcia M."/>
            <person name="Camarero S."/>
            <person name="Miyauchi S."/>
            <person name="Serrano A."/>
            <person name="Linde D."/>
            <person name="Babiker R."/>
            <person name="Drula E."/>
            <person name="Ayuso-Fernandez I."/>
            <person name="Pacheco R."/>
            <person name="Padilla G."/>
            <person name="Ferreira P."/>
            <person name="Barriuso J."/>
            <person name="Kellner H."/>
            <person name="Castanera R."/>
            <person name="Alfaro M."/>
            <person name="Ramirez L."/>
            <person name="Pisabarro A.G."/>
            <person name="Kuo A."/>
            <person name="Tritt A."/>
            <person name="Lipzen A."/>
            <person name="He G."/>
            <person name="Yan M."/>
            <person name="Ng V."/>
            <person name="Cullen D."/>
            <person name="Martin F."/>
            <person name="Rosso M.-N."/>
            <person name="Henrissat B."/>
            <person name="Hibbett D."/>
            <person name="Martinez A.T."/>
            <person name="Grigoriev I.V."/>
        </authorList>
    </citation>
    <scope>NUCLEOTIDE SEQUENCE</scope>
    <source>
        <strain evidence="1">AH 40177</strain>
    </source>
</reference>
<proteinExistence type="predicted"/>
<dbReference type="OrthoDB" id="434258at2759"/>